<keyword evidence="1" id="KW-0472">Membrane</keyword>
<evidence type="ECO:0000256" key="1">
    <source>
        <dbReference type="SAM" id="Phobius"/>
    </source>
</evidence>
<accession>A0A8S5T2E9</accession>
<organism evidence="2">
    <name type="scientific">Myoviridae sp. ctqfO1</name>
    <dbReference type="NCBI Taxonomy" id="2827710"/>
    <lineage>
        <taxon>Viruses</taxon>
        <taxon>Duplodnaviria</taxon>
        <taxon>Heunggongvirae</taxon>
        <taxon>Uroviricota</taxon>
        <taxon>Caudoviricetes</taxon>
    </lineage>
</organism>
<reference evidence="2" key="1">
    <citation type="journal article" date="2021" name="Proc. Natl. Acad. Sci. U.S.A.">
        <title>A Catalog of Tens of Thousands of Viruses from Human Metagenomes Reveals Hidden Associations with Chronic Diseases.</title>
        <authorList>
            <person name="Tisza M.J."/>
            <person name="Buck C.B."/>
        </authorList>
    </citation>
    <scope>NUCLEOTIDE SEQUENCE</scope>
    <source>
        <strain evidence="2">CtqfO1</strain>
    </source>
</reference>
<sequence>MQTISLLLIISQGKCFCQHIFSIICQVGIVILKPTYIYFYFILLNS</sequence>
<protein>
    <submittedName>
        <fullName evidence="2">Uncharacterized protein</fullName>
    </submittedName>
</protein>
<dbReference type="EMBL" id="BK032734">
    <property type="protein sequence ID" value="DAF57493.1"/>
    <property type="molecule type" value="Genomic_DNA"/>
</dbReference>
<feature type="transmembrane region" description="Helical" evidence="1">
    <location>
        <begin position="20"/>
        <end position="43"/>
    </location>
</feature>
<proteinExistence type="predicted"/>
<keyword evidence="1" id="KW-1133">Transmembrane helix</keyword>
<evidence type="ECO:0000313" key="2">
    <source>
        <dbReference type="EMBL" id="DAF57493.1"/>
    </source>
</evidence>
<name>A0A8S5T2E9_9CAUD</name>
<keyword evidence="1" id="KW-0812">Transmembrane</keyword>